<keyword evidence="3" id="KW-0812">Transmembrane</keyword>
<evidence type="ECO:0000256" key="3">
    <source>
        <dbReference type="SAM" id="Phobius"/>
    </source>
</evidence>
<dbReference type="InterPro" id="IPR013517">
    <property type="entry name" value="FG-GAP"/>
</dbReference>
<evidence type="ECO:0000256" key="1">
    <source>
        <dbReference type="ARBA" id="ARBA00022729"/>
    </source>
</evidence>
<name>A0A381UBR7_9ZZZZ</name>
<dbReference type="InterPro" id="IPR028994">
    <property type="entry name" value="Integrin_alpha_N"/>
</dbReference>
<dbReference type="PANTHER" id="PTHR44103">
    <property type="entry name" value="PROPROTEIN CONVERTASE P"/>
    <property type="match status" value="1"/>
</dbReference>
<feature type="transmembrane region" description="Helical" evidence="3">
    <location>
        <begin position="7"/>
        <end position="27"/>
    </location>
</feature>
<keyword evidence="3" id="KW-1133">Transmembrane helix</keyword>
<gene>
    <name evidence="4" type="ORF">METZ01_LOCUS78536</name>
</gene>
<reference evidence="4" key="1">
    <citation type="submission" date="2018-05" db="EMBL/GenBank/DDBJ databases">
        <authorList>
            <person name="Lanie J.A."/>
            <person name="Ng W.-L."/>
            <person name="Kazmierczak K.M."/>
            <person name="Andrzejewski T.M."/>
            <person name="Davidsen T.M."/>
            <person name="Wayne K.J."/>
            <person name="Tettelin H."/>
            <person name="Glass J.I."/>
            <person name="Rusch D."/>
            <person name="Podicherti R."/>
            <person name="Tsui H.-C.T."/>
            <person name="Winkler M.E."/>
        </authorList>
    </citation>
    <scope>NUCLEOTIDE SEQUENCE</scope>
</reference>
<evidence type="ECO:0008006" key="5">
    <source>
        <dbReference type="Google" id="ProtNLM"/>
    </source>
</evidence>
<evidence type="ECO:0000313" key="4">
    <source>
        <dbReference type="EMBL" id="SVA25682.1"/>
    </source>
</evidence>
<organism evidence="4">
    <name type="scientific">marine metagenome</name>
    <dbReference type="NCBI Taxonomy" id="408172"/>
    <lineage>
        <taxon>unclassified sequences</taxon>
        <taxon>metagenomes</taxon>
        <taxon>ecological metagenomes</taxon>
    </lineage>
</organism>
<dbReference type="Gene3D" id="2.130.10.130">
    <property type="entry name" value="Integrin alpha, N-terminal"/>
    <property type="match status" value="2"/>
</dbReference>
<dbReference type="EMBL" id="UINC01006133">
    <property type="protein sequence ID" value="SVA25682.1"/>
    <property type="molecule type" value="Genomic_DNA"/>
</dbReference>
<accession>A0A381UBR7</accession>
<keyword evidence="3" id="KW-0472">Membrane</keyword>
<keyword evidence="1" id="KW-0732">Signal</keyword>
<sequence length="846" mass="95954">MFKNTELFILKIIILSNLIMFAIQVNISASEDELALTYNWIPQYYGKIEGDSKLLYTRSFSRSQLRFVDIDNDDDSDLFVGKADGRLAYFLNQGNSITPLFKLITEDYEVFHAGVDEQSNPALFRTVLDVGENAAPEFVDIDNDGDLDMFIGSQDGHIFHYENRGNRLSPKFFRKTPIYMGLKFEGNSIPRFADINGDRAFDLLVGTRSGKIHVFFNSGMSEEAIFCGEFDVLNPPDDRCKYQPEIVADILPQVDAVPELVDWDRDGDLDLVAGKSDGKINFYLNIGDRYAPDWKLKSNHFQFIDAGGFVAPTFYDLNHDNYPELFLGTATSRIIYYENHEILTSMLSKIKSIDPESFDKTDSVERILSSACKELNGLPECLTELSKAFGVPEGQKIEKLDEFNPYIFRRDLSIDSIMEEVADLQENDAAANQNEPNAQGQENVGIEQDSQEEGAEDGQNLNTSIEKLKKQGIITRNQLWLSSRNYLKIENLVGRDRHVFVTSGDWNKDGRKDILLGSRTGEIYAFENRTDKGTDWHQIKFPSLQKNKRNFSAPVLSDIDGDGDLDIICGNRKGRIEWLLNRGTDKKPEWIIHDLNVSQIDVGSFSKPLLNDMDGDEDLDLLIGNSKGLIIYYENQGDKSKPHFVLRNTRISGIQMEGNSSPALWTWNKDEHPDLIVGGREGFLSLVSHLPPKRLPALRGWTLEATHWQKIKSAGYSAPHFSDLDRDNKSDLLIGDEQGNLRYWINGGSSIKKEENQETKQILVENTLEDEDQEVERSDSVNQLETPEAEQIPLKNEPIEPIFEFVTSKYGNLDIGRRAFPAFIDIDGDGFLDLIAGNHEGELRYY</sequence>
<feature type="non-terminal residue" evidence="4">
    <location>
        <position position="846"/>
    </location>
</feature>
<protein>
    <recommendedName>
        <fullName evidence="5">VCBS repeat-containing protein</fullName>
    </recommendedName>
</protein>
<evidence type="ECO:0000256" key="2">
    <source>
        <dbReference type="SAM" id="MobiDB-lite"/>
    </source>
</evidence>
<feature type="compositionally biased region" description="Polar residues" evidence="2">
    <location>
        <begin position="433"/>
        <end position="442"/>
    </location>
</feature>
<dbReference type="SUPFAM" id="SSF69318">
    <property type="entry name" value="Integrin alpha N-terminal domain"/>
    <property type="match status" value="3"/>
</dbReference>
<dbReference type="Pfam" id="PF13517">
    <property type="entry name" value="FG-GAP_3"/>
    <property type="match status" value="3"/>
</dbReference>
<dbReference type="PANTHER" id="PTHR44103:SF1">
    <property type="entry name" value="PROPROTEIN CONVERTASE P"/>
    <property type="match status" value="1"/>
</dbReference>
<feature type="region of interest" description="Disordered" evidence="2">
    <location>
        <begin position="433"/>
        <end position="458"/>
    </location>
</feature>
<proteinExistence type="predicted"/>
<dbReference type="AlphaFoldDB" id="A0A381UBR7"/>